<dbReference type="InterPro" id="IPR007527">
    <property type="entry name" value="Znf_SWIM"/>
</dbReference>
<dbReference type="PANTHER" id="PTHR31669:SF283">
    <property type="entry name" value="PROTEIN FAR1-RELATED SEQUENCE"/>
    <property type="match status" value="1"/>
</dbReference>
<dbReference type="Proteomes" id="UP001372338">
    <property type="component" value="Unassembled WGS sequence"/>
</dbReference>
<keyword evidence="6" id="KW-0539">Nucleus</keyword>
<dbReference type="GO" id="GO:0006355">
    <property type="term" value="P:regulation of DNA-templated transcription"/>
    <property type="evidence" value="ECO:0007669"/>
    <property type="project" value="UniProtKB-UniRule"/>
</dbReference>
<keyword evidence="4 6" id="KW-0862">Zinc</keyword>
<evidence type="ECO:0000256" key="6">
    <source>
        <dbReference type="RuleBase" id="RU367018"/>
    </source>
</evidence>
<dbReference type="Pfam" id="PF03101">
    <property type="entry name" value="FAR1"/>
    <property type="match status" value="1"/>
</dbReference>
<keyword evidence="3 5" id="KW-0863">Zinc-finger</keyword>
<dbReference type="SMART" id="SM00575">
    <property type="entry name" value="ZnF_PMZ"/>
    <property type="match status" value="1"/>
</dbReference>
<dbReference type="EMBL" id="JAYWIO010000008">
    <property type="protein sequence ID" value="KAK7244540.1"/>
    <property type="molecule type" value="Genomic_DNA"/>
</dbReference>
<dbReference type="AlphaFoldDB" id="A0AAN9E6G4"/>
<dbReference type="InterPro" id="IPR006564">
    <property type="entry name" value="Znf_PMZ"/>
</dbReference>
<evidence type="ECO:0000313" key="8">
    <source>
        <dbReference type="EMBL" id="KAK7244540.1"/>
    </source>
</evidence>
<comment type="function">
    <text evidence="6">Putative transcription activator involved in regulating light control of development.</text>
</comment>
<dbReference type="InterPro" id="IPR004330">
    <property type="entry name" value="FAR1_DNA_bnd_dom"/>
</dbReference>
<organism evidence="8 9">
    <name type="scientific">Crotalaria pallida</name>
    <name type="common">Smooth rattlebox</name>
    <name type="synonym">Crotalaria striata</name>
    <dbReference type="NCBI Taxonomy" id="3830"/>
    <lineage>
        <taxon>Eukaryota</taxon>
        <taxon>Viridiplantae</taxon>
        <taxon>Streptophyta</taxon>
        <taxon>Embryophyta</taxon>
        <taxon>Tracheophyta</taxon>
        <taxon>Spermatophyta</taxon>
        <taxon>Magnoliopsida</taxon>
        <taxon>eudicotyledons</taxon>
        <taxon>Gunneridae</taxon>
        <taxon>Pentapetalae</taxon>
        <taxon>rosids</taxon>
        <taxon>fabids</taxon>
        <taxon>Fabales</taxon>
        <taxon>Fabaceae</taxon>
        <taxon>Papilionoideae</taxon>
        <taxon>50 kb inversion clade</taxon>
        <taxon>genistoids sensu lato</taxon>
        <taxon>core genistoids</taxon>
        <taxon>Crotalarieae</taxon>
        <taxon>Crotalaria</taxon>
    </lineage>
</organism>
<dbReference type="PANTHER" id="PTHR31669">
    <property type="entry name" value="PROTEIN FAR1-RELATED SEQUENCE 10-RELATED"/>
    <property type="match status" value="1"/>
</dbReference>
<keyword evidence="2 6" id="KW-0479">Metal-binding</keyword>
<feature type="domain" description="SWIM-type" evidence="7">
    <location>
        <begin position="560"/>
        <end position="598"/>
    </location>
</feature>
<protein>
    <recommendedName>
        <fullName evidence="6">Protein FAR1-RELATED SEQUENCE</fullName>
    </recommendedName>
</protein>
<dbReference type="Pfam" id="PF10551">
    <property type="entry name" value="MULE"/>
    <property type="match status" value="1"/>
</dbReference>
<dbReference type="PROSITE" id="PS50966">
    <property type="entry name" value="ZF_SWIM"/>
    <property type="match status" value="1"/>
</dbReference>
<sequence length="705" mass="80666">MITRLESPPLFVVLHDLIIYLEFVPCEMGDDGDSQAPLDVDSSGLEENLTSHSPDECKLVEINSFDDNDVFPAPRVGMVFSSEDEVRLYYAKFASRQGFRFKTRTSKKGDDGKLKYLILACTRAGNPGVIRGYKGIRNTSDSSRKLLNCKAKIIVTLCHDGTFRINKAVLDHNHELLPHLVSKDIRIRGKRTSDLKDIEVRVKRTLEQNDCGNDLQKERRFIGRDGDSKALQKYLVRMQEKDSNFFYAIDWDDSFRVRNVFWADGRSRAAYISFGDVVTIDTSYLSNRYEVPLATFAGVNHHGQSVLFGCGLLSCEDSESFIWLFQSWLRCMSGVPPQGIITDQCKSMQNAIEAVFPSTRHRWCLSCVLKKLIQKIRGYDQCTSIRDHVENVAYATLTTNEFEKNWKKIMEDFGLEDNKWLKELFLERHRWVLTFVKGDFWAGMSSNQRGESMHAFFDGYVSRQTTLKQFVDQYDNALQDKVEKEFVADIHSSSSTQACVTKSPIERQFQSAYTHAKFLEAQNEFVGKADCNISVASDNNSICHYNVIEDMIIGDEPKESVVEVTFDRVNRDVKCSCQLFVFRGILCRHSLVVLSQERVKEVPCKYILDRWRKNVKRKYVNIKTSYGVQHLKPRMERLELLCSQFCSVADFAAEFEETSSLVEATLCNLKEKLEAWASHLRKSAQVNGEEAQCTGSFFGDGNAMV</sequence>
<dbReference type="GO" id="GO:0005634">
    <property type="term" value="C:nucleus"/>
    <property type="evidence" value="ECO:0007669"/>
    <property type="project" value="UniProtKB-SubCell"/>
</dbReference>
<evidence type="ECO:0000256" key="3">
    <source>
        <dbReference type="ARBA" id="ARBA00022771"/>
    </source>
</evidence>
<evidence type="ECO:0000256" key="5">
    <source>
        <dbReference type="PROSITE-ProRule" id="PRU00325"/>
    </source>
</evidence>
<evidence type="ECO:0000259" key="7">
    <source>
        <dbReference type="PROSITE" id="PS50966"/>
    </source>
</evidence>
<comment type="similarity">
    <text evidence="1 6">Belongs to the FHY3/FAR1 family.</text>
</comment>
<evidence type="ECO:0000256" key="2">
    <source>
        <dbReference type="ARBA" id="ARBA00022723"/>
    </source>
</evidence>
<evidence type="ECO:0000256" key="1">
    <source>
        <dbReference type="ARBA" id="ARBA00005889"/>
    </source>
</evidence>
<evidence type="ECO:0000256" key="4">
    <source>
        <dbReference type="ARBA" id="ARBA00022833"/>
    </source>
</evidence>
<evidence type="ECO:0000313" key="9">
    <source>
        <dbReference type="Proteomes" id="UP001372338"/>
    </source>
</evidence>
<gene>
    <name evidence="8" type="ORF">RIF29_39363</name>
</gene>
<comment type="caution">
    <text evidence="8">The sequence shown here is derived from an EMBL/GenBank/DDBJ whole genome shotgun (WGS) entry which is preliminary data.</text>
</comment>
<dbReference type="InterPro" id="IPR031052">
    <property type="entry name" value="FHY3/FAR1"/>
</dbReference>
<comment type="subcellular location">
    <subcellularLocation>
        <location evidence="6">Nucleus</location>
    </subcellularLocation>
</comment>
<accession>A0AAN9E6G4</accession>
<dbReference type="Pfam" id="PF04434">
    <property type="entry name" value="SWIM"/>
    <property type="match status" value="1"/>
</dbReference>
<reference evidence="8 9" key="1">
    <citation type="submission" date="2024-01" db="EMBL/GenBank/DDBJ databases">
        <title>The genomes of 5 underutilized Papilionoideae crops provide insights into root nodulation and disease resistanc.</title>
        <authorList>
            <person name="Yuan L."/>
        </authorList>
    </citation>
    <scope>NUCLEOTIDE SEQUENCE [LARGE SCALE GENOMIC DNA]</scope>
    <source>
        <strain evidence="8">ZHUSHIDOU_FW_LH</strain>
        <tissue evidence="8">Leaf</tissue>
    </source>
</reference>
<keyword evidence="9" id="KW-1185">Reference proteome</keyword>
<proteinExistence type="inferred from homology"/>
<name>A0AAN9E6G4_CROPI</name>
<dbReference type="GO" id="GO:0008270">
    <property type="term" value="F:zinc ion binding"/>
    <property type="evidence" value="ECO:0007669"/>
    <property type="project" value="UniProtKB-UniRule"/>
</dbReference>
<dbReference type="InterPro" id="IPR018289">
    <property type="entry name" value="MULE_transposase_dom"/>
</dbReference>